<dbReference type="InterPro" id="IPR036691">
    <property type="entry name" value="Endo/exonu/phosph_ase_sf"/>
</dbReference>
<gene>
    <name evidence="1" type="ORF">EGW08_007850</name>
</gene>
<name>A0A433TS95_ELYCH</name>
<dbReference type="OrthoDB" id="6128907at2759"/>
<reference evidence="1 2" key="1">
    <citation type="submission" date="2019-01" db="EMBL/GenBank/DDBJ databases">
        <title>A draft genome assembly of the solar-powered sea slug Elysia chlorotica.</title>
        <authorList>
            <person name="Cai H."/>
            <person name="Li Q."/>
            <person name="Fang X."/>
            <person name="Li J."/>
            <person name="Curtis N.E."/>
            <person name="Altenburger A."/>
            <person name="Shibata T."/>
            <person name="Feng M."/>
            <person name="Maeda T."/>
            <person name="Schwartz J.A."/>
            <person name="Shigenobu S."/>
            <person name="Lundholm N."/>
            <person name="Nishiyama T."/>
            <person name="Yang H."/>
            <person name="Hasebe M."/>
            <person name="Li S."/>
            <person name="Pierce S.K."/>
            <person name="Wang J."/>
        </authorList>
    </citation>
    <scope>NUCLEOTIDE SEQUENCE [LARGE SCALE GENOMIC DNA]</scope>
    <source>
        <strain evidence="1">EC2010</strain>
        <tissue evidence="1">Whole organism of an adult</tissue>
    </source>
</reference>
<accession>A0A433TS95</accession>
<proteinExistence type="predicted"/>
<keyword evidence="2" id="KW-1185">Reference proteome</keyword>
<organism evidence="1 2">
    <name type="scientific">Elysia chlorotica</name>
    <name type="common">Eastern emerald elysia</name>
    <name type="synonym">Sea slug</name>
    <dbReference type="NCBI Taxonomy" id="188477"/>
    <lineage>
        <taxon>Eukaryota</taxon>
        <taxon>Metazoa</taxon>
        <taxon>Spiralia</taxon>
        <taxon>Lophotrochozoa</taxon>
        <taxon>Mollusca</taxon>
        <taxon>Gastropoda</taxon>
        <taxon>Heterobranchia</taxon>
        <taxon>Euthyneura</taxon>
        <taxon>Panpulmonata</taxon>
        <taxon>Sacoglossa</taxon>
        <taxon>Placobranchoidea</taxon>
        <taxon>Plakobranchidae</taxon>
        <taxon>Elysia</taxon>
    </lineage>
</organism>
<dbReference type="Gene3D" id="3.60.10.10">
    <property type="entry name" value="Endonuclease/exonuclease/phosphatase"/>
    <property type="match status" value="1"/>
</dbReference>
<sequence length="226" mass="25576">MFETPTATLYSTVPTSIPPCPCVSTRCKPVGSDYNNRFNGPGLVLLSKQEILSAKHQDFFPGKEQTIQRGFIEAEIKDLGTVVCSHFSSAFPYYFEYELSYDNYTQQQREEMAVIQEKFSSRDHIVMADFNTGPRVEGPMDSQTSLAGEAPQNYQLWLQAGYNNTYMEADGRCTFCTGNAIVDYPRVAIDFVLFKGDYTARQTQRTLDMSPPLSDHYGVRQTVCRN</sequence>
<comment type="caution">
    <text evidence="1">The sequence shown here is derived from an EMBL/GenBank/DDBJ whole genome shotgun (WGS) entry which is preliminary data.</text>
</comment>
<dbReference type="EMBL" id="RQTK01000207">
    <property type="protein sequence ID" value="RUS84388.1"/>
    <property type="molecule type" value="Genomic_DNA"/>
</dbReference>
<evidence type="ECO:0000313" key="1">
    <source>
        <dbReference type="EMBL" id="RUS84388.1"/>
    </source>
</evidence>
<dbReference type="Proteomes" id="UP000271974">
    <property type="component" value="Unassembled WGS sequence"/>
</dbReference>
<dbReference type="GO" id="GO:0003824">
    <property type="term" value="F:catalytic activity"/>
    <property type="evidence" value="ECO:0007669"/>
    <property type="project" value="InterPro"/>
</dbReference>
<dbReference type="STRING" id="188477.A0A433TS95"/>
<evidence type="ECO:0000313" key="2">
    <source>
        <dbReference type="Proteomes" id="UP000271974"/>
    </source>
</evidence>
<protein>
    <recommendedName>
        <fullName evidence="3">Endonuclease/exonuclease/phosphatase domain-containing protein</fullName>
    </recommendedName>
</protein>
<dbReference type="SUPFAM" id="SSF56219">
    <property type="entry name" value="DNase I-like"/>
    <property type="match status" value="1"/>
</dbReference>
<dbReference type="AlphaFoldDB" id="A0A433TS95"/>
<evidence type="ECO:0008006" key="3">
    <source>
        <dbReference type="Google" id="ProtNLM"/>
    </source>
</evidence>